<dbReference type="Gene3D" id="1.25.40.770">
    <property type="entry name" value="TAF6, C-terminal HEAT repeat domain"/>
    <property type="match status" value="1"/>
</dbReference>
<feature type="region of interest" description="Disordered" evidence="6">
    <location>
        <begin position="137"/>
        <end position="164"/>
    </location>
</feature>
<dbReference type="EMBL" id="JBHFFA010000002">
    <property type="protein sequence ID" value="KAL2645337.1"/>
    <property type="molecule type" value="Genomic_DNA"/>
</dbReference>
<comment type="caution">
    <text evidence="8">The sequence shown here is derived from an EMBL/GenBank/DDBJ whole genome shotgun (WGS) entry which is preliminary data.</text>
</comment>
<dbReference type="PANTHER" id="PTHR10221">
    <property type="entry name" value="TRANSCRIPTION INITIATION FACTOR TFIID SUBUNIT 6"/>
    <property type="match status" value="1"/>
</dbReference>
<dbReference type="Pfam" id="PF07571">
    <property type="entry name" value="TAF6_C"/>
    <property type="match status" value="1"/>
</dbReference>
<dbReference type="SUPFAM" id="SSF48371">
    <property type="entry name" value="ARM repeat"/>
    <property type="match status" value="1"/>
</dbReference>
<dbReference type="FunFam" id="1.10.20.10:FF:000046">
    <property type="entry name" value="transcription initiation factor TFIID subunit 6"/>
    <property type="match status" value="1"/>
</dbReference>
<evidence type="ECO:0000256" key="2">
    <source>
        <dbReference type="ARBA" id="ARBA00007688"/>
    </source>
</evidence>
<dbReference type="Proteomes" id="UP001605036">
    <property type="component" value="Unassembled WGS sequence"/>
</dbReference>
<dbReference type="FunFam" id="1.25.40.770:FF:000001">
    <property type="entry name" value="Transcription initiation factor TFIID subunit 6"/>
    <property type="match status" value="1"/>
</dbReference>
<feature type="domain" description="TATA box binding protein associated factor (TAF) histone-like fold" evidence="7">
    <location>
        <begin position="2"/>
        <end position="68"/>
    </location>
</feature>
<evidence type="ECO:0000259" key="7">
    <source>
        <dbReference type="SMART" id="SM00803"/>
    </source>
</evidence>
<dbReference type="Pfam" id="PF02969">
    <property type="entry name" value="TAF"/>
    <property type="match status" value="1"/>
</dbReference>
<reference evidence="8 9" key="1">
    <citation type="submission" date="2024-09" db="EMBL/GenBank/DDBJ databases">
        <title>Chromosome-scale assembly of Riccia fluitans.</title>
        <authorList>
            <person name="Paukszto L."/>
            <person name="Sawicki J."/>
            <person name="Karawczyk K."/>
            <person name="Piernik-Szablinska J."/>
            <person name="Szczecinska M."/>
            <person name="Mazdziarz M."/>
        </authorList>
    </citation>
    <scope>NUCLEOTIDE SEQUENCE [LARGE SCALE GENOMIC DNA]</scope>
    <source>
        <strain evidence="8">Rf_01</strain>
        <tissue evidence="8">Aerial parts of the thallus</tissue>
    </source>
</reference>
<keyword evidence="9" id="KW-1185">Reference proteome</keyword>
<evidence type="ECO:0000256" key="4">
    <source>
        <dbReference type="ARBA" id="ARBA00023163"/>
    </source>
</evidence>
<organism evidence="8 9">
    <name type="scientific">Riccia fluitans</name>
    <dbReference type="NCBI Taxonomy" id="41844"/>
    <lineage>
        <taxon>Eukaryota</taxon>
        <taxon>Viridiplantae</taxon>
        <taxon>Streptophyta</taxon>
        <taxon>Embryophyta</taxon>
        <taxon>Marchantiophyta</taxon>
        <taxon>Marchantiopsida</taxon>
        <taxon>Marchantiidae</taxon>
        <taxon>Marchantiales</taxon>
        <taxon>Ricciaceae</taxon>
        <taxon>Riccia</taxon>
    </lineage>
</organism>
<keyword evidence="4" id="KW-0804">Transcription</keyword>
<dbReference type="Gene3D" id="1.10.20.10">
    <property type="entry name" value="Histone, subunit A"/>
    <property type="match status" value="1"/>
</dbReference>
<gene>
    <name evidence="8" type="ORF">R1flu_012924</name>
</gene>
<feature type="compositionally biased region" description="Polar residues" evidence="6">
    <location>
        <begin position="432"/>
        <end position="442"/>
    </location>
</feature>
<proteinExistence type="inferred from homology"/>
<evidence type="ECO:0000256" key="1">
    <source>
        <dbReference type="ARBA" id="ARBA00004123"/>
    </source>
</evidence>
<dbReference type="InterPro" id="IPR046344">
    <property type="entry name" value="TAF6_C_sf"/>
</dbReference>
<evidence type="ECO:0000313" key="9">
    <source>
        <dbReference type="Proteomes" id="UP001605036"/>
    </source>
</evidence>
<dbReference type="SMART" id="SM00803">
    <property type="entry name" value="TAF"/>
    <property type="match status" value="1"/>
</dbReference>
<sequence length="612" mass="67313">MSVVGKDSIQTIAQSIGISNLSDDVAAALAPDVEYRMREIMQEAIKCMRHSKRSVLTTDDVNSALSLRNVEPLYGFASGDPLRYRRALGHADLYYIEDREMDFKEIIDVPFPKAPLDTSVVAHWLAVEGVQPAIPENAPIEPTTVPSGAKKADGQAAARKEEESSVDVKPPVKHVLSRELQLYFEKITEHIVSGSNPGLVRDCLVSLSTDSGLHPLVPYFTQFIAEEVARSLDNFPLLFSLMRVVQSLLLNPHIHIEPYLHQLMPSVITCLVAKRIGGKAFENHWELRDFTASIVAFICKRFGHAYENLQQRVTRTLVHAFLDPKRAMTQHYGAVTGLSVLGLRVVQLLILPNIPPYLQLLAPELSIETQPNEMKRYEAWKVYGALQIAAGKWMYNNLKSQLPEFFSAPIKPSMKAGSKALTTFQESQASVNGISSPLATSPSRKRVAAPDVGNQLPKKKFAVDAAGAGVSSSLASTITESVEGESADLPGRAAEQEADGSKGRLLIRKNNPLSDAWKEDADLGGLFSSVEIVLGSNPVHDFGKVALHPRQSSMRLSGATLSDFREWGGSWGSVPFVFVLLTEIALDLDENHEKFNGPAELWIVAAHKVWER</sequence>
<feature type="compositionally biased region" description="Basic and acidic residues" evidence="6">
    <location>
        <begin position="150"/>
        <end position="163"/>
    </location>
</feature>
<comment type="similarity">
    <text evidence="2">Belongs to the TAF6 family.</text>
</comment>
<dbReference type="InterPro" id="IPR016024">
    <property type="entry name" value="ARM-type_fold"/>
</dbReference>
<comment type="subcellular location">
    <subcellularLocation>
        <location evidence="1">Nucleus</location>
    </subcellularLocation>
</comment>
<evidence type="ECO:0000256" key="3">
    <source>
        <dbReference type="ARBA" id="ARBA00023015"/>
    </source>
</evidence>
<dbReference type="InterPro" id="IPR009072">
    <property type="entry name" value="Histone-fold"/>
</dbReference>
<dbReference type="InterPro" id="IPR004823">
    <property type="entry name" value="TAF_TATA-bd_Histone-like_dom"/>
</dbReference>
<feature type="region of interest" description="Disordered" evidence="6">
    <location>
        <begin position="432"/>
        <end position="452"/>
    </location>
</feature>
<dbReference type="PANTHER" id="PTHR10221:SF9">
    <property type="entry name" value="TRANSCRIPTION INITIATION FACTOR TFIID SUBUNIT 6"/>
    <property type="match status" value="1"/>
</dbReference>
<name>A0ABD1ZFE9_9MARC</name>
<evidence type="ECO:0000256" key="6">
    <source>
        <dbReference type="SAM" id="MobiDB-lite"/>
    </source>
</evidence>
<dbReference type="InterPro" id="IPR011442">
    <property type="entry name" value="TAF6_C"/>
</dbReference>
<dbReference type="GO" id="GO:0005634">
    <property type="term" value="C:nucleus"/>
    <property type="evidence" value="ECO:0007669"/>
    <property type="project" value="UniProtKB-SubCell"/>
</dbReference>
<accession>A0ABD1ZFE9</accession>
<keyword evidence="5" id="KW-0539">Nucleus</keyword>
<protein>
    <recommendedName>
        <fullName evidence="7">TATA box binding protein associated factor (TAF) histone-like fold domain-containing protein</fullName>
    </recommendedName>
</protein>
<evidence type="ECO:0000313" key="8">
    <source>
        <dbReference type="EMBL" id="KAL2645337.1"/>
    </source>
</evidence>
<evidence type="ECO:0000256" key="5">
    <source>
        <dbReference type="ARBA" id="ARBA00023242"/>
    </source>
</evidence>
<dbReference type="CDD" id="cd22931">
    <property type="entry name" value="HFD_TAF6"/>
    <property type="match status" value="1"/>
</dbReference>
<dbReference type="SUPFAM" id="SSF47113">
    <property type="entry name" value="Histone-fold"/>
    <property type="match status" value="1"/>
</dbReference>
<keyword evidence="3" id="KW-0805">Transcription regulation</keyword>
<dbReference type="InterPro" id="IPR037796">
    <property type="entry name" value="TAF6"/>
</dbReference>
<dbReference type="CDD" id="cd08050">
    <property type="entry name" value="TAF6C"/>
    <property type="match status" value="1"/>
</dbReference>
<dbReference type="AlphaFoldDB" id="A0ABD1ZFE9"/>